<keyword evidence="3" id="KW-1185">Reference proteome</keyword>
<dbReference type="NCBIfam" id="TIGR04352">
    <property type="entry name" value="HprK_rel_A"/>
    <property type="match status" value="1"/>
</dbReference>
<sequence length="294" mass="33204">MEQSQRHRSQHLTEFAIYTAPFSVLVANRSNKLLNALSELYPPQLIAEPDPEQIYDFCLNVQRKWSGWGRPYHVSAGQQHFRMTDTEQLVPVFEWGLNWCVASYQHQYLAIHAAVLERDGKALIMPAPPGAGKSTLCAALMLEGWRLLSDEMCLVDLTHGHIVPFVRPVSLKNQSLSLLQTWYPAARICQITAGTTKGTVGYLSPSETSWQSYRQTADPTWVVFPQYNASQTTLQLSRISKADAFMHMANNSFNYAVLAEQGFSSLGRLTQQITAYRLEYADIEQALTELNKLC</sequence>
<name>A0A1E7Q959_9GAMM</name>
<accession>A0A1E7Q959</accession>
<dbReference type="EMBL" id="MKEK01000001">
    <property type="protein sequence ID" value="OEY70676.1"/>
    <property type="molecule type" value="Genomic_DNA"/>
</dbReference>
<evidence type="ECO:0000313" key="3">
    <source>
        <dbReference type="Proteomes" id="UP000242258"/>
    </source>
</evidence>
<organism evidence="2 3">
    <name type="scientific">Rheinheimera salexigens</name>
    <dbReference type="NCBI Taxonomy" id="1628148"/>
    <lineage>
        <taxon>Bacteria</taxon>
        <taxon>Pseudomonadati</taxon>
        <taxon>Pseudomonadota</taxon>
        <taxon>Gammaproteobacteria</taxon>
        <taxon>Chromatiales</taxon>
        <taxon>Chromatiaceae</taxon>
        <taxon>Rheinheimera</taxon>
    </lineage>
</organism>
<dbReference type="Gene3D" id="3.40.50.300">
    <property type="entry name" value="P-loop containing nucleotide triphosphate hydrolases"/>
    <property type="match status" value="1"/>
</dbReference>
<dbReference type="InterPro" id="IPR027417">
    <property type="entry name" value="P-loop_NTPase"/>
</dbReference>
<comment type="caution">
    <text evidence="2">The sequence shown here is derived from an EMBL/GenBank/DDBJ whole genome shotgun (WGS) entry which is preliminary data.</text>
</comment>
<dbReference type="Proteomes" id="UP000242258">
    <property type="component" value="Unassembled WGS sequence"/>
</dbReference>
<gene>
    <name evidence="2" type="ORF">BI198_14720</name>
</gene>
<proteinExistence type="predicted"/>
<reference evidence="3" key="1">
    <citation type="submission" date="2016-09" db="EMBL/GenBank/DDBJ databases">
        <authorList>
            <person name="Wan X."/>
            <person name="Hou S."/>
        </authorList>
    </citation>
    <scope>NUCLEOTIDE SEQUENCE [LARGE SCALE GENOMIC DNA]</scope>
    <source>
        <strain evidence="3">KH87</strain>
    </source>
</reference>
<feature type="coiled-coil region" evidence="1">
    <location>
        <begin position="266"/>
        <end position="293"/>
    </location>
</feature>
<dbReference type="AlphaFoldDB" id="A0A1E7Q959"/>
<dbReference type="SUPFAM" id="SSF53795">
    <property type="entry name" value="PEP carboxykinase-like"/>
    <property type="match status" value="1"/>
</dbReference>
<evidence type="ECO:0000256" key="1">
    <source>
        <dbReference type="SAM" id="Coils"/>
    </source>
</evidence>
<evidence type="ECO:0000313" key="2">
    <source>
        <dbReference type="EMBL" id="OEY70676.1"/>
    </source>
</evidence>
<dbReference type="InterPro" id="IPR027600">
    <property type="entry name" value="HprK-rel_A"/>
</dbReference>
<keyword evidence="2" id="KW-0418">Kinase</keyword>
<dbReference type="GO" id="GO:0016301">
    <property type="term" value="F:kinase activity"/>
    <property type="evidence" value="ECO:0007669"/>
    <property type="project" value="UniProtKB-KW"/>
</dbReference>
<protein>
    <submittedName>
        <fullName evidence="2">Serine kinase</fullName>
    </submittedName>
</protein>
<dbReference type="STRING" id="1628148.BI198_14720"/>
<keyword evidence="1" id="KW-0175">Coiled coil</keyword>
<keyword evidence="2" id="KW-0808">Transferase</keyword>